<dbReference type="RefSeq" id="WP_157177966.1">
    <property type="nucleotide sequence ID" value="NZ_BMJP01000013.1"/>
</dbReference>
<keyword evidence="3" id="KW-1185">Reference proteome</keyword>
<dbReference type="AlphaFoldDB" id="A0A7W9BVR1"/>
<organism evidence="2 3">
    <name type="scientific">Sphingomonas prati</name>
    <dbReference type="NCBI Taxonomy" id="1843237"/>
    <lineage>
        <taxon>Bacteria</taxon>
        <taxon>Pseudomonadati</taxon>
        <taxon>Pseudomonadota</taxon>
        <taxon>Alphaproteobacteria</taxon>
        <taxon>Sphingomonadales</taxon>
        <taxon>Sphingomonadaceae</taxon>
        <taxon>Sphingomonas</taxon>
    </lineage>
</organism>
<dbReference type="Proteomes" id="UP000546701">
    <property type="component" value="Unassembled WGS sequence"/>
</dbReference>
<reference evidence="2 3" key="1">
    <citation type="submission" date="2020-08" db="EMBL/GenBank/DDBJ databases">
        <title>Genomic Encyclopedia of Type Strains, Phase IV (KMG-IV): sequencing the most valuable type-strain genomes for metagenomic binning, comparative biology and taxonomic classification.</title>
        <authorList>
            <person name="Goeker M."/>
        </authorList>
    </citation>
    <scope>NUCLEOTIDE SEQUENCE [LARGE SCALE GENOMIC DNA]</scope>
    <source>
        <strain evidence="2 3">DSM 103336</strain>
    </source>
</reference>
<dbReference type="EMBL" id="JACIJR010000015">
    <property type="protein sequence ID" value="MBB5730980.1"/>
    <property type="molecule type" value="Genomic_DNA"/>
</dbReference>
<sequence length="343" mass="37499">MDNLPVHMRITSLAPTNDDVDARRATITELSETWGKITDITELLTKADAIANSLGGNGEPYEHLGMEVQEVLQKSASAYLYAERPLDVGVCAGMAAMSIMEGEPGSGGWQIADVYSNALWSALAFQPALGEDKREKLRREVLDRSRERSRASADRARDRSLVPDMGDLAITVTAETLKTTNTFKKATSATIDALRRNAVLDREELDFLWWIQLNRSRLVQKPFGGMAEPARLVASGIEAATHLRRLPANLHFDLVLRSVDDDAELDLKTLIEGIGDDKALLAMSFNSTRAAVYPSVFPLLHVLATGDVAVLGAQVKRKASVWAGRALLEAGLMRMCDNGALRL</sequence>
<proteinExistence type="predicted"/>
<evidence type="ECO:0000313" key="2">
    <source>
        <dbReference type="EMBL" id="MBB5730980.1"/>
    </source>
</evidence>
<dbReference type="Pfam" id="PF19994">
    <property type="entry name" value="GASH"/>
    <property type="match status" value="1"/>
</dbReference>
<evidence type="ECO:0000259" key="1">
    <source>
        <dbReference type="Pfam" id="PF19994"/>
    </source>
</evidence>
<evidence type="ECO:0000313" key="3">
    <source>
        <dbReference type="Proteomes" id="UP000546701"/>
    </source>
</evidence>
<feature type="domain" description="GTPase-associated system helical" evidence="1">
    <location>
        <begin position="174"/>
        <end position="304"/>
    </location>
</feature>
<gene>
    <name evidence="2" type="ORF">FHS99_003488</name>
</gene>
<accession>A0A7W9BVR1</accession>
<protein>
    <recommendedName>
        <fullName evidence="1">GTPase-associated system helical domain-containing protein</fullName>
    </recommendedName>
</protein>
<name>A0A7W9BVR1_9SPHN</name>
<comment type="caution">
    <text evidence="2">The sequence shown here is derived from an EMBL/GenBank/DDBJ whole genome shotgun (WGS) entry which is preliminary data.</text>
</comment>
<dbReference type="OrthoDB" id="6637879at2"/>
<dbReference type="InterPro" id="IPR045523">
    <property type="entry name" value="GASH"/>
</dbReference>